<evidence type="ECO:0008006" key="4">
    <source>
        <dbReference type="Google" id="ProtNLM"/>
    </source>
</evidence>
<dbReference type="EMBL" id="CP084959">
    <property type="protein sequence ID" value="UOA22662.1"/>
    <property type="molecule type" value="Genomic_DNA"/>
</dbReference>
<gene>
    <name evidence="2" type="ORF">DSM110277_01066</name>
</gene>
<reference evidence="3" key="1">
    <citation type="journal article" date="2022" name="Microorganisms">
        <title>Beyond the ABCs#Discovery of Three New Plasmid Types in Rhodobacterales (RepQ, RepY, RepW).</title>
        <authorList>
            <person name="Freese H.M."/>
            <person name="Ringel V."/>
            <person name="Overmann J."/>
            <person name="Petersen J."/>
        </authorList>
    </citation>
    <scope>NUCLEOTIDE SEQUENCE [LARGE SCALE GENOMIC DNA]</scope>
    <source>
        <strain evidence="3">DSM 110277</strain>
    </source>
</reference>
<sequence length="122" mass="12704">MPFFVNAKDAFMKNMILTAVTLVTLAGCVAPAASPMEAAARRAAGAEIVARQCAGYAGGYSSVKTLREDASKNVATARNLGATDAVIAKARNDMQTGFNTMVAFTTPQEACNKLIGELAWVG</sequence>
<evidence type="ECO:0000256" key="1">
    <source>
        <dbReference type="SAM" id="SignalP"/>
    </source>
</evidence>
<dbReference type="Proteomes" id="UP000830781">
    <property type="component" value="Chromosome"/>
</dbReference>
<evidence type="ECO:0000313" key="2">
    <source>
        <dbReference type="EMBL" id="UOA22662.1"/>
    </source>
</evidence>
<protein>
    <recommendedName>
        <fullName evidence="4">Lipoprotein</fullName>
    </recommendedName>
</protein>
<organism evidence="2 3">
    <name type="scientific">Sulfitobacter pontiacus</name>
    <dbReference type="NCBI Taxonomy" id="60137"/>
    <lineage>
        <taxon>Bacteria</taxon>
        <taxon>Pseudomonadati</taxon>
        <taxon>Pseudomonadota</taxon>
        <taxon>Alphaproteobacteria</taxon>
        <taxon>Rhodobacterales</taxon>
        <taxon>Roseobacteraceae</taxon>
        <taxon>Sulfitobacter</taxon>
    </lineage>
</organism>
<accession>A0AAX3ABP8</accession>
<proteinExistence type="predicted"/>
<keyword evidence="3" id="KW-1185">Reference proteome</keyword>
<feature type="signal peptide" evidence="1">
    <location>
        <begin position="1"/>
        <end position="32"/>
    </location>
</feature>
<feature type="chain" id="PRO_5043768944" description="Lipoprotein" evidence="1">
    <location>
        <begin position="33"/>
        <end position="122"/>
    </location>
</feature>
<dbReference type="AlphaFoldDB" id="A0AAX3ABP8"/>
<evidence type="ECO:0000313" key="3">
    <source>
        <dbReference type="Proteomes" id="UP000830781"/>
    </source>
</evidence>
<name>A0AAX3ABP8_9RHOB</name>
<keyword evidence="1" id="KW-0732">Signal</keyword>